<keyword evidence="2" id="KW-1185">Reference proteome</keyword>
<reference evidence="1 2" key="1">
    <citation type="submission" date="2024-01" db="EMBL/GenBank/DDBJ databases">
        <title>A draft genome for a cacao thread blight-causing isolate of Paramarasmius palmivorus.</title>
        <authorList>
            <person name="Baruah I.K."/>
            <person name="Bukari Y."/>
            <person name="Amoako-Attah I."/>
            <person name="Meinhardt L.W."/>
            <person name="Bailey B.A."/>
            <person name="Cohen S.P."/>
        </authorList>
    </citation>
    <scope>NUCLEOTIDE SEQUENCE [LARGE SCALE GENOMIC DNA]</scope>
    <source>
        <strain evidence="1 2">GH-12</strain>
    </source>
</reference>
<dbReference type="Proteomes" id="UP001383192">
    <property type="component" value="Unassembled WGS sequence"/>
</dbReference>
<accession>A0AAW0B710</accession>
<protein>
    <submittedName>
        <fullName evidence="1">Uncharacterized protein</fullName>
    </submittedName>
</protein>
<evidence type="ECO:0000313" key="2">
    <source>
        <dbReference type="Proteomes" id="UP001383192"/>
    </source>
</evidence>
<comment type="caution">
    <text evidence="1">The sequence shown here is derived from an EMBL/GenBank/DDBJ whole genome shotgun (WGS) entry which is preliminary data.</text>
</comment>
<evidence type="ECO:0000313" key="1">
    <source>
        <dbReference type="EMBL" id="KAK7021041.1"/>
    </source>
</evidence>
<proteinExistence type="predicted"/>
<gene>
    <name evidence="1" type="ORF">VNI00_017573</name>
</gene>
<dbReference type="EMBL" id="JAYKXP010000178">
    <property type="protein sequence ID" value="KAK7021041.1"/>
    <property type="molecule type" value="Genomic_DNA"/>
</dbReference>
<name>A0AAW0B710_9AGAR</name>
<dbReference type="AlphaFoldDB" id="A0AAW0B710"/>
<sequence length="158" mass="17776">MSGISKWQCFKFQGLQWFSSNVNNAKKPQMMLQSQDLTADGHWLREKLVSVLPLPPLMKKSKILEAILDSPNWNYGDDYGLGFGNFAVGGEYGITQESTEFVEQGDKKGKRSDAFCKSMQDWMELTQDSLAEVMNHEGCGETSPTKCHTCNDPIEDLL</sequence>
<organism evidence="1 2">
    <name type="scientific">Paramarasmius palmivorus</name>
    <dbReference type="NCBI Taxonomy" id="297713"/>
    <lineage>
        <taxon>Eukaryota</taxon>
        <taxon>Fungi</taxon>
        <taxon>Dikarya</taxon>
        <taxon>Basidiomycota</taxon>
        <taxon>Agaricomycotina</taxon>
        <taxon>Agaricomycetes</taxon>
        <taxon>Agaricomycetidae</taxon>
        <taxon>Agaricales</taxon>
        <taxon>Marasmiineae</taxon>
        <taxon>Marasmiaceae</taxon>
        <taxon>Paramarasmius</taxon>
    </lineage>
</organism>